<organism evidence="1 2">
    <name type="scientific">Weissella viridescens</name>
    <name type="common">Lactobacillus viridescens</name>
    <dbReference type="NCBI Taxonomy" id="1629"/>
    <lineage>
        <taxon>Bacteria</taxon>
        <taxon>Bacillati</taxon>
        <taxon>Bacillota</taxon>
        <taxon>Bacilli</taxon>
        <taxon>Lactobacillales</taxon>
        <taxon>Lactobacillaceae</taxon>
        <taxon>Weissella</taxon>
    </lineage>
</organism>
<evidence type="ECO:0000313" key="2">
    <source>
        <dbReference type="Proteomes" id="UP000254621"/>
    </source>
</evidence>
<sequence length="206" mass="23054">MQAIMARINKESGGRQNIKQQIYDINTANGNPAQGLLQYIPPTFRSWAVSGHTNILSGYDQLMAMFNDSNWASDIRMPGGWGPTGHRRLENGGLTTKHQMVEISENNQPEITIPMAKVKGSRGYELLGQAVTMFAARDQMGMSNVSSDAAVNALNNKFDKMLNYLSSIAENTGKESVSRTYVDRNELWQKQSSDKQLFERQNLNFT</sequence>
<name>A0A380P8L3_WEIVI</name>
<dbReference type="EMBL" id="UHIV01000007">
    <property type="protein sequence ID" value="SUP61435.1"/>
    <property type="molecule type" value="Genomic_DNA"/>
</dbReference>
<gene>
    <name evidence="1" type="primary">yqbO</name>
    <name evidence="1" type="ORF">NCTC13645_02591</name>
</gene>
<dbReference type="CDD" id="cd13402">
    <property type="entry name" value="LT_TF-like"/>
    <property type="match status" value="1"/>
</dbReference>
<protein>
    <submittedName>
        <fullName evidence="1">Phage-related protein</fullName>
    </submittedName>
</protein>
<accession>A0A380P8L3</accession>
<proteinExistence type="predicted"/>
<reference evidence="1 2" key="1">
    <citation type="submission" date="2018-06" db="EMBL/GenBank/DDBJ databases">
        <authorList>
            <consortium name="Pathogen Informatics"/>
            <person name="Doyle S."/>
        </authorList>
    </citation>
    <scope>NUCLEOTIDE SEQUENCE [LARGE SCALE GENOMIC DNA]</scope>
    <source>
        <strain evidence="1 2">NCTC13645</strain>
    </source>
</reference>
<dbReference type="AlphaFoldDB" id="A0A380P8L3"/>
<dbReference type="Proteomes" id="UP000254621">
    <property type="component" value="Unassembled WGS sequence"/>
</dbReference>
<evidence type="ECO:0000313" key="1">
    <source>
        <dbReference type="EMBL" id="SUP61435.1"/>
    </source>
</evidence>